<keyword evidence="5 11" id="KW-0812">Transmembrane</keyword>
<dbReference type="GO" id="GO:0005886">
    <property type="term" value="C:plasma membrane"/>
    <property type="evidence" value="ECO:0007669"/>
    <property type="project" value="TreeGrafter"/>
</dbReference>
<evidence type="ECO:0000313" key="13">
    <source>
        <dbReference type="EMBL" id="KXT08556.1"/>
    </source>
</evidence>
<dbReference type="InterPro" id="IPR011701">
    <property type="entry name" value="MFS"/>
</dbReference>
<accession>A0A139I1G5</accession>
<comment type="similarity">
    <text evidence="2">Belongs to the major facilitator superfamily.</text>
</comment>
<feature type="transmembrane region" description="Helical" evidence="11">
    <location>
        <begin position="281"/>
        <end position="310"/>
    </location>
</feature>
<evidence type="ECO:0000256" key="6">
    <source>
        <dbReference type="ARBA" id="ARBA00022989"/>
    </source>
</evidence>
<keyword evidence="14" id="KW-1185">Reference proteome</keyword>
<evidence type="ECO:0000259" key="12">
    <source>
        <dbReference type="PROSITE" id="PS50850"/>
    </source>
</evidence>
<feature type="transmembrane region" description="Helical" evidence="11">
    <location>
        <begin position="488"/>
        <end position="512"/>
    </location>
</feature>
<dbReference type="FunFam" id="1.20.1250.20:FF:000284">
    <property type="entry name" value="Siderophore iron transporter mirB"/>
    <property type="match status" value="1"/>
</dbReference>
<dbReference type="Pfam" id="PF07690">
    <property type="entry name" value="MFS_1"/>
    <property type="match status" value="1"/>
</dbReference>
<dbReference type="SUPFAM" id="SSF103473">
    <property type="entry name" value="MFS general substrate transporter"/>
    <property type="match status" value="2"/>
</dbReference>
<dbReference type="PANTHER" id="PTHR23501">
    <property type="entry name" value="MAJOR FACILITATOR SUPERFAMILY"/>
    <property type="match status" value="1"/>
</dbReference>
<dbReference type="GO" id="GO:0010106">
    <property type="term" value="P:cellular response to iron ion starvation"/>
    <property type="evidence" value="ECO:0007669"/>
    <property type="project" value="UniProtKB-ARBA"/>
</dbReference>
<evidence type="ECO:0000256" key="3">
    <source>
        <dbReference type="ARBA" id="ARBA00022448"/>
    </source>
</evidence>
<feature type="transmembrane region" description="Helical" evidence="11">
    <location>
        <begin position="355"/>
        <end position="373"/>
    </location>
</feature>
<dbReference type="GO" id="GO:0006826">
    <property type="term" value="P:iron ion transport"/>
    <property type="evidence" value="ECO:0007669"/>
    <property type="project" value="UniProtKB-KW"/>
</dbReference>
<feature type="transmembrane region" description="Helical" evidence="11">
    <location>
        <begin position="426"/>
        <end position="445"/>
    </location>
</feature>
<keyword evidence="6 11" id="KW-1133">Transmembrane helix</keyword>
<evidence type="ECO:0000256" key="9">
    <source>
        <dbReference type="ARBA" id="ARBA00023136"/>
    </source>
</evidence>
<organism evidence="13 14">
    <name type="scientific">Pseudocercospora musae</name>
    <dbReference type="NCBI Taxonomy" id="113226"/>
    <lineage>
        <taxon>Eukaryota</taxon>
        <taxon>Fungi</taxon>
        <taxon>Dikarya</taxon>
        <taxon>Ascomycota</taxon>
        <taxon>Pezizomycotina</taxon>
        <taxon>Dothideomycetes</taxon>
        <taxon>Dothideomycetidae</taxon>
        <taxon>Mycosphaerellales</taxon>
        <taxon>Mycosphaerellaceae</taxon>
        <taxon>Pseudocercospora</taxon>
    </lineage>
</organism>
<name>A0A139I1G5_9PEZI</name>
<feature type="transmembrane region" description="Helical" evidence="11">
    <location>
        <begin position="393"/>
        <end position="414"/>
    </location>
</feature>
<dbReference type="PANTHER" id="PTHR23501:SF50">
    <property type="entry name" value="MFS SIDEROCHROME IRON TRANSPORTER MIRB (AFU_ORTHOLOGUE AFUA_3G03640)-RELATED"/>
    <property type="match status" value="1"/>
</dbReference>
<evidence type="ECO:0000256" key="7">
    <source>
        <dbReference type="ARBA" id="ARBA00023004"/>
    </source>
</evidence>
<dbReference type="Proteomes" id="UP000073492">
    <property type="component" value="Unassembled WGS sequence"/>
</dbReference>
<dbReference type="OrthoDB" id="4078873at2759"/>
<comment type="caution">
    <text evidence="13">The sequence shown here is derived from an EMBL/GenBank/DDBJ whole genome shotgun (WGS) entry which is preliminary data.</text>
</comment>
<keyword evidence="4" id="KW-0410">Iron transport</keyword>
<dbReference type="EMBL" id="LFZO01000432">
    <property type="protein sequence ID" value="KXT08556.1"/>
    <property type="molecule type" value="Genomic_DNA"/>
</dbReference>
<feature type="transmembrane region" description="Helical" evidence="11">
    <location>
        <begin position="176"/>
        <end position="196"/>
    </location>
</feature>
<sequence>MAIEKLHSLFGNNKTATTTSTTVDDPNIPQHRGNDKEAGQELTDAGSASSNDELRPAQDAQPGVQKIEAVTLTWSKKSVFLVLILIWFLTLVNNMKTSMVYSLSAYATSSFFGHSLLTVISVVASAMAGAVYIPMAKALDLWGRAEGFLVMTVFCIVGLVLLAASHNIETYCAGEVFYTVGFGGLSYSWVVLAADITSLRNRGLAFAFTSSPALISAFAGSKAAAEFLVHSTWRWGYGMWAIVLPFFALPIYLLLAYHIRKAEKNGTYTKTKRNYMINWDSIKWVVVEFDLVGVILFAGGMVVFLLPFTLTTTAPKGWRTDYIIAMIVVGFVLLVAFAGYEIWLAPIPFLNHRILTDRTVIGACLLDMTYQISYSCYSSYLSSFLQVVYEVDVATAGYIGNTFSVVSFVFLFVAGWLIRWTGRFKWILWICVPLYMFGLGLMIHFRTPGGYIGYIVMCEVFFSVSGSIFILCVQLAVLCVVDHQHVAAVFAFLFVMGSIGGSIGSAICGAIWTNTFYSSLQKNLPESAQPQLNTIYESLVAQLAYAPGTPERTAIVKAYGYAQPILLATGTAFMVLGFIWVGMMRNVNVKTMTQTKGNVF</sequence>
<protein>
    <recommendedName>
        <fullName evidence="12">Major facilitator superfamily (MFS) profile domain-containing protein</fullName>
    </recommendedName>
</protein>
<dbReference type="FunFam" id="1.20.1250.20:FF:000302">
    <property type="entry name" value="MFS siderochrome iron transporter MirB"/>
    <property type="match status" value="1"/>
</dbReference>
<evidence type="ECO:0000313" key="14">
    <source>
        <dbReference type="Proteomes" id="UP000073492"/>
    </source>
</evidence>
<evidence type="ECO:0000256" key="5">
    <source>
        <dbReference type="ARBA" id="ARBA00022692"/>
    </source>
</evidence>
<feature type="transmembrane region" description="Helical" evidence="11">
    <location>
        <begin position="561"/>
        <end position="582"/>
    </location>
</feature>
<proteinExistence type="inferred from homology"/>
<dbReference type="EMBL" id="LFZO01000432">
    <property type="protein sequence ID" value="KXT08557.1"/>
    <property type="molecule type" value="Genomic_DNA"/>
</dbReference>
<keyword evidence="8" id="KW-0406">Ion transport</keyword>
<dbReference type="AlphaFoldDB" id="A0A139I1G5"/>
<dbReference type="InterPro" id="IPR036259">
    <property type="entry name" value="MFS_trans_sf"/>
</dbReference>
<evidence type="ECO:0000256" key="4">
    <source>
        <dbReference type="ARBA" id="ARBA00022496"/>
    </source>
</evidence>
<dbReference type="PROSITE" id="PS50850">
    <property type="entry name" value="MFS"/>
    <property type="match status" value="1"/>
</dbReference>
<feature type="transmembrane region" description="Helical" evidence="11">
    <location>
        <begin position="203"/>
        <end position="225"/>
    </location>
</feature>
<feature type="domain" description="Major facilitator superfamily (MFS) profile" evidence="12">
    <location>
        <begin position="82"/>
        <end position="589"/>
    </location>
</feature>
<reference evidence="13 14" key="1">
    <citation type="submission" date="2015-07" db="EMBL/GenBank/DDBJ databases">
        <title>Comparative genomics of the Sigatoka disease complex on banana suggests a link between parallel evolutionary changes in Pseudocercospora fijiensis and Pseudocercospora eumusae and increased virulence on the banana host.</title>
        <authorList>
            <person name="Chang T.-C."/>
            <person name="Salvucci A."/>
            <person name="Crous P.W."/>
            <person name="Stergiopoulos I."/>
        </authorList>
    </citation>
    <scope>NUCLEOTIDE SEQUENCE [LARGE SCALE GENOMIC DNA]</scope>
    <source>
        <strain evidence="13 14">CBS 116634</strain>
    </source>
</reference>
<feature type="transmembrane region" description="Helical" evidence="11">
    <location>
        <begin position="237"/>
        <end position="260"/>
    </location>
</feature>
<dbReference type="InterPro" id="IPR020846">
    <property type="entry name" value="MFS_dom"/>
</dbReference>
<feature type="transmembrane region" description="Helical" evidence="11">
    <location>
        <begin position="322"/>
        <end position="343"/>
    </location>
</feature>
<dbReference type="GO" id="GO:0022857">
    <property type="term" value="F:transmembrane transporter activity"/>
    <property type="evidence" value="ECO:0007669"/>
    <property type="project" value="InterPro"/>
</dbReference>
<dbReference type="Gene3D" id="1.20.1250.20">
    <property type="entry name" value="MFS general substrate transporter like domains"/>
    <property type="match status" value="2"/>
</dbReference>
<feature type="transmembrane region" description="Helical" evidence="11">
    <location>
        <begin position="147"/>
        <end position="164"/>
    </location>
</feature>
<comment type="subcellular location">
    <subcellularLocation>
        <location evidence="1">Membrane</location>
        <topology evidence="1">Multi-pass membrane protein</topology>
    </subcellularLocation>
</comment>
<keyword evidence="3" id="KW-0813">Transport</keyword>
<evidence type="ECO:0000256" key="11">
    <source>
        <dbReference type="SAM" id="Phobius"/>
    </source>
</evidence>
<feature type="transmembrane region" description="Helical" evidence="11">
    <location>
        <begin position="78"/>
        <end position="95"/>
    </location>
</feature>
<keyword evidence="7" id="KW-0408">Iron</keyword>
<gene>
    <name evidence="13" type="ORF">AC579_3725</name>
</gene>
<keyword evidence="9 11" id="KW-0472">Membrane</keyword>
<feature type="transmembrane region" description="Helical" evidence="11">
    <location>
        <begin position="451"/>
        <end position="481"/>
    </location>
</feature>
<evidence type="ECO:0000256" key="10">
    <source>
        <dbReference type="SAM" id="MobiDB-lite"/>
    </source>
</evidence>
<feature type="region of interest" description="Disordered" evidence="10">
    <location>
        <begin position="14"/>
        <end position="60"/>
    </location>
</feature>
<feature type="transmembrane region" description="Helical" evidence="11">
    <location>
        <begin position="115"/>
        <end position="135"/>
    </location>
</feature>
<evidence type="ECO:0000256" key="2">
    <source>
        <dbReference type="ARBA" id="ARBA00008335"/>
    </source>
</evidence>
<evidence type="ECO:0000256" key="8">
    <source>
        <dbReference type="ARBA" id="ARBA00023065"/>
    </source>
</evidence>
<evidence type="ECO:0000256" key="1">
    <source>
        <dbReference type="ARBA" id="ARBA00004141"/>
    </source>
</evidence>